<keyword evidence="5 6" id="KW-0326">Glycosidase</keyword>
<dbReference type="CDD" id="cd03143">
    <property type="entry name" value="A4_beta-galactosidase_middle_domain"/>
    <property type="match status" value="1"/>
</dbReference>
<feature type="binding site" evidence="9">
    <location>
        <position position="114"/>
    </location>
    <ligand>
        <name>Zn(2+)</name>
        <dbReference type="ChEBI" id="CHEBI:29105"/>
    </ligand>
</feature>
<evidence type="ECO:0000256" key="5">
    <source>
        <dbReference type="ARBA" id="ARBA00023295"/>
    </source>
</evidence>
<dbReference type="InterPro" id="IPR013738">
    <property type="entry name" value="Beta_galactosidase_Trimer"/>
</dbReference>
<proteinExistence type="inferred from homology"/>
<evidence type="ECO:0000256" key="3">
    <source>
        <dbReference type="ARBA" id="ARBA00012756"/>
    </source>
</evidence>
<feature type="domain" description="Beta-galactosidase trimerisation" evidence="11">
    <location>
        <begin position="396"/>
        <end position="607"/>
    </location>
</feature>
<feature type="binding site" evidence="9">
    <location>
        <position position="154"/>
    </location>
    <ligand>
        <name>Zn(2+)</name>
        <dbReference type="ChEBI" id="CHEBI:29105"/>
    </ligand>
</feature>
<dbReference type="PANTHER" id="PTHR36447:SF1">
    <property type="entry name" value="BETA-GALACTOSIDASE GANA"/>
    <property type="match status" value="1"/>
</dbReference>
<feature type="binding site" evidence="9">
    <location>
        <position position="156"/>
    </location>
    <ligand>
        <name>Zn(2+)</name>
        <dbReference type="ChEBI" id="CHEBI:29105"/>
    </ligand>
</feature>
<dbReference type="InterPro" id="IPR013529">
    <property type="entry name" value="Glyco_hydro_42_N"/>
</dbReference>
<feature type="binding site" evidence="8">
    <location>
        <position position="148"/>
    </location>
    <ligand>
        <name>substrate</name>
    </ligand>
</feature>
<dbReference type="Pfam" id="PF02449">
    <property type="entry name" value="Glyco_hydro_42"/>
    <property type="match status" value="1"/>
</dbReference>
<dbReference type="InterPro" id="IPR017853">
    <property type="entry name" value="GH"/>
</dbReference>
<dbReference type="PIRSF" id="PIRSF001084">
    <property type="entry name" value="B-galactosidase"/>
    <property type="match status" value="1"/>
</dbReference>
<feature type="active site" description="Nucleophile" evidence="7">
    <location>
        <position position="306"/>
    </location>
</feature>
<name>A0A948T3A5_9FIRM</name>
<keyword evidence="9" id="KW-0479">Metal-binding</keyword>
<dbReference type="Proteomes" id="UP000713596">
    <property type="component" value="Unassembled WGS sequence"/>
</dbReference>
<comment type="caution">
    <text evidence="12">The sequence shown here is derived from an EMBL/GenBank/DDBJ whole genome shotgun (WGS) entry which is preliminary data.</text>
</comment>
<evidence type="ECO:0000313" key="12">
    <source>
        <dbReference type="EMBL" id="MBU3806582.1"/>
    </source>
</evidence>
<comment type="similarity">
    <text evidence="2 6">Belongs to the glycosyl hydrolase 42 family.</text>
</comment>
<reference evidence="12" key="1">
    <citation type="journal article" date="2021" name="PeerJ">
        <title>Extensive microbial diversity within the chicken gut microbiome revealed by metagenomics and culture.</title>
        <authorList>
            <person name="Gilroy R."/>
            <person name="Ravi A."/>
            <person name="Getino M."/>
            <person name="Pursley I."/>
            <person name="Horton D.L."/>
            <person name="Alikhan N.F."/>
            <person name="Baker D."/>
            <person name="Gharbi K."/>
            <person name="Hall N."/>
            <person name="Watson M."/>
            <person name="Adriaenssens E.M."/>
            <person name="Foster-Nyarko E."/>
            <person name="Jarju S."/>
            <person name="Secka A."/>
            <person name="Antonio M."/>
            <person name="Oren A."/>
            <person name="Chaudhuri R.R."/>
            <person name="La Ragione R."/>
            <person name="Hildebrand F."/>
            <person name="Pallen M.J."/>
        </authorList>
    </citation>
    <scope>NUCLEOTIDE SEQUENCE</scope>
    <source>
        <strain evidence="12">B5_2728</strain>
    </source>
</reference>
<evidence type="ECO:0000256" key="9">
    <source>
        <dbReference type="PIRSR" id="PIRSR001084-3"/>
    </source>
</evidence>
<keyword evidence="9" id="KW-0862">Zinc</keyword>
<dbReference type="SUPFAM" id="SSF51445">
    <property type="entry name" value="(Trans)glycosidases"/>
    <property type="match status" value="1"/>
</dbReference>
<evidence type="ECO:0000256" key="6">
    <source>
        <dbReference type="PIRNR" id="PIRNR001084"/>
    </source>
</evidence>
<dbReference type="Gene3D" id="3.40.50.880">
    <property type="match status" value="1"/>
</dbReference>
<accession>A0A948T3A5</accession>
<protein>
    <recommendedName>
        <fullName evidence="3 6">Beta-galactosidase</fullName>
        <shortName evidence="6">Beta-gal</shortName>
        <ecNumber evidence="3 6">3.2.1.23</ecNumber>
    </recommendedName>
</protein>
<feature type="active site" description="Proton donor" evidence="7">
    <location>
        <position position="149"/>
    </location>
</feature>
<evidence type="ECO:0000313" key="13">
    <source>
        <dbReference type="Proteomes" id="UP000713596"/>
    </source>
</evidence>
<evidence type="ECO:0000256" key="4">
    <source>
        <dbReference type="ARBA" id="ARBA00022801"/>
    </source>
</evidence>
<keyword evidence="4 6" id="KW-0378">Hydrolase</keyword>
<gene>
    <name evidence="12" type="ORF">H9882_06805</name>
</gene>
<evidence type="ECO:0000259" key="10">
    <source>
        <dbReference type="Pfam" id="PF02449"/>
    </source>
</evidence>
<evidence type="ECO:0000256" key="2">
    <source>
        <dbReference type="ARBA" id="ARBA00005940"/>
    </source>
</evidence>
<feature type="binding site" evidence="8">
    <location>
        <position position="110"/>
    </location>
    <ligand>
        <name>substrate</name>
    </ligand>
</feature>
<feature type="binding site" evidence="8">
    <location>
        <position position="314"/>
    </location>
    <ligand>
        <name>substrate</name>
    </ligand>
</feature>
<dbReference type="Gene3D" id="3.20.20.80">
    <property type="entry name" value="Glycosidases"/>
    <property type="match status" value="1"/>
</dbReference>
<dbReference type="PANTHER" id="PTHR36447">
    <property type="entry name" value="BETA-GALACTOSIDASE GANA"/>
    <property type="match status" value="1"/>
</dbReference>
<feature type="domain" description="Glycoside hydrolase family 42 N-terminal" evidence="10">
    <location>
        <begin position="11"/>
        <end position="384"/>
    </location>
</feature>
<dbReference type="SUPFAM" id="SSF52317">
    <property type="entry name" value="Class I glutamine amidotransferase-like"/>
    <property type="match status" value="1"/>
</dbReference>
<evidence type="ECO:0000256" key="1">
    <source>
        <dbReference type="ARBA" id="ARBA00001412"/>
    </source>
</evidence>
<dbReference type="InterPro" id="IPR029062">
    <property type="entry name" value="Class_I_gatase-like"/>
</dbReference>
<evidence type="ECO:0000256" key="8">
    <source>
        <dbReference type="PIRSR" id="PIRSR001084-2"/>
    </source>
</evidence>
<sequence>MQTGKFLYGGDYNPEQWLDRPDILEQDLDLMQQAHVNVVSLGIFSWTVLEPEEGVYHLDWLAEIIDKLHARGIQTILATPSATRPAWMAHKYPEVRRVRADRVRELYNRRHNYCYTSPIYREKVRAINEKLAQRFGDHPAVILWHISNEMGGECHCPLCQEEFRRWLQNRYGSLAALNKAWNTRFWSHDYSDWAQIESPAPQGENAIQGLTLDWKRFVSSRHVDFFRFERDVVRQFAPNARFTTNMMYRFHDIDYYEMAKEVDVVSWDSYPTWHKPTETVEETALDTALMHDLYYSLKNKPFILMESTPSFTNWQPISKQKKPGIAMLSALQVIAHGSDSVCYFQWRASRGAEEKLHGAVVGHDGRTDARPFREAEEIGRTLPKLTQSLGVHRIKQAAIVHDWNNMWAIEGSCGPRNAGMGYWKELALHYNGLARAGITVDFVNQESSLEGYGLLVLPMVYLLQEDFAQKVCRFAENGGTVVVTYWSGVVDETDLCRLGDTPYGLTQLLGLRRTEIDSMYDGELRRCVMVSQPDKTATHASILCEVAALNETDPAEPLMVYDEDYFAGCPALTVHSYGKGQAYYMASRFEPEFYNEFYETACRKAGLASCKPEHLAPGVLATLRGELLFLQNCGDKPATLPDGGELAVYGTAVYQTGETLQRIL</sequence>
<reference evidence="12" key="2">
    <citation type="submission" date="2021-04" db="EMBL/GenBank/DDBJ databases">
        <authorList>
            <person name="Gilroy R."/>
        </authorList>
    </citation>
    <scope>NUCLEOTIDE SEQUENCE</scope>
    <source>
        <strain evidence="12">B5_2728</strain>
    </source>
</reference>
<comment type="catalytic activity">
    <reaction evidence="1 6">
        <text>Hydrolysis of terminal non-reducing beta-D-galactose residues in beta-D-galactosides.</text>
        <dbReference type="EC" id="3.2.1.23"/>
    </reaction>
</comment>
<organism evidence="12 13">
    <name type="scientific">Candidatus Allofournierella pullistercoris</name>
    <dbReference type="NCBI Taxonomy" id="2838597"/>
    <lineage>
        <taxon>Bacteria</taxon>
        <taxon>Bacillati</taxon>
        <taxon>Bacillota</taxon>
        <taxon>Clostridia</taxon>
        <taxon>Eubacteriales</taxon>
        <taxon>Oscillospiraceae</taxon>
        <taxon>Allofournierella</taxon>
    </lineage>
</organism>
<evidence type="ECO:0000256" key="7">
    <source>
        <dbReference type="PIRSR" id="PIRSR001084-1"/>
    </source>
</evidence>
<dbReference type="AlphaFoldDB" id="A0A948T3A5"/>
<feature type="binding site" evidence="9">
    <location>
        <position position="159"/>
    </location>
    <ligand>
        <name>Zn(2+)</name>
        <dbReference type="ChEBI" id="CHEBI:29105"/>
    </ligand>
</feature>
<dbReference type="GO" id="GO:0004565">
    <property type="term" value="F:beta-galactosidase activity"/>
    <property type="evidence" value="ECO:0007669"/>
    <property type="project" value="UniProtKB-EC"/>
</dbReference>
<dbReference type="EMBL" id="JAHLFP010000059">
    <property type="protein sequence ID" value="MBU3806582.1"/>
    <property type="molecule type" value="Genomic_DNA"/>
</dbReference>
<dbReference type="EC" id="3.2.1.23" evidence="3 6"/>
<dbReference type="InterPro" id="IPR003476">
    <property type="entry name" value="Glyco_hydro_42"/>
</dbReference>
<dbReference type="GO" id="GO:0046872">
    <property type="term" value="F:metal ion binding"/>
    <property type="evidence" value="ECO:0007669"/>
    <property type="project" value="UniProtKB-KW"/>
</dbReference>
<dbReference type="Pfam" id="PF08532">
    <property type="entry name" value="Glyco_hydro_42M"/>
    <property type="match status" value="1"/>
</dbReference>
<dbReference type="GO" id="GO:0005975">
    <property type="term" value="P:carbohydrate metabolic process"/>
    <property type="evidence" value="ECO:0007669"/>
    <property type="project" value="InterPro"/>
</dbReference>
<evidence type="ECO:0000259" key="11">
    <source>
        <dbReference type="Pfam" id="PF08532"/>
    </source>
</evidence>
<dbReference type="GO" id="GO:0009341">
    <property type="term" value="C:beta-galactosidase complex"/>
    <property type="evidence" value="ECO:0007669"/>
    <property type="project" value="InterPro"/>
</dbReference>